<reference evidence="5 6" key="1">
    <citation type="submission" date="2019-09" db="EMBL/GenBank/DDBJ databases">
        <title>Whole genome sequences of isolates from the Mars Exploration Rovers.</title>
        <authorList>
            <person name="Seuylemezian A."/>
            <person name="Vaishampayan P."/>
        </authorList>
    </citation>
    <scope>NUCLEOTIDE SEQUENCE [LARGE SCALE GENOMIC DNA]</scope>
    <source>
        <strain evidence="5 6">MER_TA_151</strain>
    </source>
</reference>
<evidence type="ECO:0000256" key="2">
    <source>
        <dbReference type="ARBA" id="ARBA00022801"/>
    </source>
</evidence>
<dbReference type="Gene3D" id="3.40.50.850">
    <property type="entry name" value="Isochorismatase-like"/>
    <property type="match status" value="1"/>
</dbReference>
<dbReference type="SUPFAM" id="SSF52499">
    <property type="entry name" value="Isochorismatase-like hydrolases"/>
    <property type="match status" value="1"/>
</dbReference>
<comment type="caution">
    <text evidence="5">The sequence shown here is derived from an EMBL/GenBank/DDBJ whole genome shotgun (WGS) entry which is preliminary data.</text>
</comment>
<dbReference type="InterPro" id="IPR036380">
    <property type="entry name" value="Isochorismatase-like_sf"/>
</dbReference>
<feature type="domain" description="Isochorismatase-like" evidence="3">
    <location>
        <begin position="66"/>
        <end position="241"/>
    </location>
</feature>
<dbReference type="Pfam" id="PF12728">
    <property type="entry name" value="HTH_17"/>
    <property type="match status" value="1"/>
</dbReference>
<sequence>MHDAARLLGISPTTLRRLEKDKEVKGYGLRVYYTPGGQRRYSTSEIEQFFLNRGFSGKIGFGKKPVLLVIDCNTLFTTKKESPLYGEWNKEVEQIALLVNTAHQTNCPVVFAHSCYQENDLGLEIYTKKIPAMLSLKRTIKDVKLDDRIKEKKSDIHLMYKYLSVYYQTELLELLKKHSCDTLIICGFSTSGAIRTVVTETIQYGIRPIVPAEAVGDRDDYVHRSNLADINTKFGDVVSVHDTIRYLMRRD</sequence>
<dbReference type="InterPro" id="IPR000868">
    <property type="entry name" value="Isochorismatase-like_dom"/>
</dbReference>
<comment type="similarity">
    <text evidence="1">Belongs to the isochorismatase family.</text>
</comment>
<keyword evidence="6" id="KW-1185">Reference proteome</keyword>
<dbReference type="AlphaFoldDB" id="A0A5J5GV30"/>
<dbReference type="Pfam" id="PF00857">
    <property type="entry name" value="Isochorismatase"/>
    <property type="match status" value="1"/>
</dbReference>
<evidence type="ECO:0000313" key="5">
    <source>
        <dbReference type="EMBL" id="KAA9011274.1"/>
    </source>
</evidence>
<evidence type="ECO:0000259" key="4">
    <source>
        <dbReference type="Pfam" id="PF12728"/>
    </source>
</evidence>
<dbReference type="RefSeq" id="WP_150443029.1">
    <property type="nucleotide sequence ID" value="NZ_VYKL01000076.1"/>
</dbReference>
<dbReference type="EMBL" id="VYKL01000076">
    <property type="protein sequence ID" value="KAA9011274.1"/>
    <property type="molecule type" value="Genomic_DNA"/>
</dbReference>
<proteinExistence type="inferred from homology"/>
<protein>
    <submittedName>
        <fullName evidence="5">Isochorismatase family protein</fullName>
    </submittedName>
</protein>
<feature type="domain" description="Helix-turn-helix" evidence="4">
    <location>
        <begin position="3"/>
        <end position="53"/>
    </location>
</feature>
<evidence type="ECO:0000313" key="6">
    <source>
        <dbReference type="Proteomes" id="UP000326671"/>
    </source>
</evidence>
<gene>
    <name evidence="5" type="ORF">F4V44_26790</name>
</gene>
<dbReference type="Proteomes" id="UP000326671">
    <property type="component" value="Unassembled WGS sequence"/>
</dbReference>
<dbReference type="InterPro" id="IPR041657">
    <property type="entry name" value="HTH_17"/>
</dbReference>
<dbReference type="PANTHER" id="PTHR43540">
    <property type="entry name" value="PEROXYUREIDOACRYLATE/UREIDOACRYLATE AMIDOHYDROLASE-RELATED"/>
    <property type="match status" value="1"/>
</dbReference>
<accession>A0A5J5GV30</accession>
<dbReference type="Gene3D" id="1.10.1660.10">
    <property type="match status" value="1"/>
</dbReference>
<dbReference type="InterPro" id="IPR050272">
    <property type="entry name" value="Isochorismatase-like_hydrls"/>
</dbReference>
<dbReference type="GO" id="GO:0016787">
    <property type="term" value="F:hydrolase activity"/>
    <property type="evidence" value="ECO:0007669"/>
    <property type="project" value="UniProtKB-KW"/>
</dbReference>
<dbReference type="OrthoDB" id="9785724at2"/>
<organism evidence="5 6">
    <name type="scientific">Niallia endozanthoxylica</name>
    <dbReference type="NCBI Taxonomy" id="2036016"/>
    <lineage>
        <taxon>Bacteria</taxon>
        <taxon>Bacillati</taxon>
        <taxon>Bacillota</taxon>
        <taxon>Bacilli</taxon>
        <taxon>Bacillales</taxon>
        <taxon>Bacillaceae</taxon>
        <taxon>Niallia</taxon>
    </lineage>
</organism>
<evidence type="ECO:0000259" key="3">
    <source>
        <dbReference type="Pfam" id="PF00857"/>
    </source>
</evidence>
<evidence type="ECO:0000256" key="1">
    <source>
        <dbReference type="ARBA" id="ARBA00006336"/>
    </source>
</evidence>
<keyword evidence="2" id="KW-0378">Hydrolase</keyword>
<name>A0A5J5GV30_9BACI</name>
<dbReference type="PANTHER" id="PTHR43540:SF1">
    <property type="entry name" value="ISOCHORISMATASE HYDROLASE"/>
    <property type="match status" value="1"/>
</dbReference>